<protein>
    <submittedName>
        <fullName evidence="1">Uncharacterized protein</fullName>
    </submittedName>
</protein>
<dbReference type="EMBL" id="GBXM01108850">
    <property type="protein sequence ID" value="JAG99726.1"/>
    <property type="molecule type" value="Transcribed_RNA"/>
</dbReference>
<evidence type="ECO:0000313" key="1">
    <source>
        <dbReference type="EMBL" id="JAG99726.1"/>
    </source>
</evidence>
<dbReference type="AlphaFoldDB" id="A0A0E9P628"/>
<accession>A0A0E9P628</accession>
<proteinExistence type="predicted"/>
<organism evidence="1">
    <name type="scientific">Anguilla anguilla</name>
    <name type="common">European freshwater eel</name>
    <name type="synonym">Muraena anguilla</name>
    <dbReference type="NCBI Taxonomy" id="7936"/>
    <lineage>
        <taxon>Eukaryota</taxon>
        <taxon>Metazoa</taxon>
        <taxon>Chordata</taxon>
        <taxon>Craniata</taxon>
        <taxon>Vertebrata</taxon>
        <taxon>Euteleostomi</taxon>
        <taxon>Actinopterygii</taxon>
        <taxon>Neopterygii</taxon>
        <taxon>Teleostei</taxon>
        <taxon>Anguilliformes</taxon>
        <taxon>Anguillidae</taxon>
        <taxon>Anguilla</taxon>
    </lineage>
</organism>
<reference evidence="1" key="2">
    <citation type="journal article" date="2015" name="Fish Shellfish Immunol.">
        <title>Early steps in the European eel (Anguilla anguilla)-Vibrio vulnificus interaction in the gills: Role of the RtxA13 toxin.</title>
        <authorList>
            <person name="Callol A."/>
            <person name="Pajuelo D."/>
            <person name="Ebbesson L."/>
            <person name="Teles M."/>
            <person name="MacKenzie S."/>
            <person name="Amaro C."/>
        </authorList>
    </citation>
    <scope>NUCLEOTIDE SEQUENCE</scope>
</reference>
<reference evidence="1" key="1">
    <citation type="submission" date="2014-11" db="EMBL/GenBank/DDBJ databases">
        <authorList>
            <person name="Amaro Gonzalez C."/>
        </authorList>
    </citation>
    <scope>NUCLEOTIDE SEQUENCE</scope>
</reference>
<name>A0A0E9P628_ANGAN</name>
<sequence length="42" mass="4997">MHSPAHPHSYAWGQLHQQVNRSLVTCHRKLSQTFKRVKKLIF</sequence>